<feature type="region of interest" description="Disordered" evidence="1">
    <location>
        <begin position="1"/>
        <end position="65"/>
    </location>
</feature>
<sequence>MPSITEKKSKKSGNSSSSSSSKKAKKALAQQNLQDLGEPVVPTKSKKSKKTKTPVIDQEEPEEQLNDVTDEITEEINNAAQDVSDGVKDIAQEAQAEIDDDSDEDEGPFAGNTDAMTLMNAISEYNRMLMQRLSSLESEAKEQGEEVSKQSVKDTVQGTYNDIKTKYDKKSDSKGTHHSFELPIGDMMKGYGNFDTTPLEDDDQDNQDSEEHQKQEKKDKDEESTVHDGEENSGKLSIGNGDKDDIVVKVEATKTGITFCIHIPRN</sequence>
<evidence type="ECO:0000313" key="2">
    <source>
        <dbReference type="EMBL" id="KAK4514375.1"/>
    </source>
</evidence>
<organism evidence="2 3">
    <name type="scientific">Mucor velutinosus</name>
    <dbReference type="NCBI Taxonomy" id="708070"/>
    <lineage>
        <taxon>Eukaryota</taxon>
        <taxon>Fungi</taxon>
        <taxon>Fungi incertae sedis</taxon>
        <taxon>Mucoromycota</taxon>
        <taxon>Mucoromycotina</taxon>
        <taxon>Mucoromycetes</taxon>
        <taxon>Mucorales</taxon>
        <taxon>Mucorineae</taxon>
        <taxon>Mucoraceae</taxon>
        <taxon>Mucor</taxon>
    </lineage>
</organism>
<accession>A0AAN7DEH2</accession>
<comment type="caution">
    <text evidence="2">The sequence shown here is derived from an EMBL/GenBank/DDBJ whole genome shotgun (WGS) entry which is preliminary data.</text>
</comment>
<feature type="compositionally biased region" description="Basic and acidic residues" evidence="1">
    <location>
        <begin position="209"/>
        <end position="233"/>
    </location>
</feature>
<dbReference type="GeneID" id="89945670"/>
<feature type="compositionally biased region" description="Low complexity" evidence="1">
    <location>
        <begin position="12"/>
        <end position="21"/>
    </location>
</feature>
<reference evidence="2 3" key="1">
    <citation type="submission" date="2022-11" db="EMBL/GenBank/DDBJ databases">
        <title>Mucor velutinosus strain NIH1002 WGS.</title>
        <authorList>
            <person name="Subramanian P."/>
            <person name="Mullikin J.C."/>
            <person name="Segre J.A."/>
            <person name="Zelazny A.M."/>
        </authorList>
    </citation>
    <scope>NUCLEOTIDE SEQUENCE [LARGE SCALE GENOMIC DNA]</scope>
    <source>
        <strain evidence="2 3">NIH1002</strain>
    </source>
</reference>
<name>A0AAN7DEH2_9FUNG</name>
<gene>
    <name evidence="2" type="ORF">ATC70_001968</name>
</gene>
<feature type="compositionally biased region" description="Acidic residues" evidence="1">
    <location>
        <begin position="198"/>
        <end position="208"/>
    </location>
</feature>
<dbReference type="RefSeq" id="XP_064681041.1">
    <property type="nucleotide sequence ID" value="XM_064821355.1"/>
</dbReference>
<feature type="compositionally biased region" description="Polar residues" evidence="1">
    <location>
        <begin position="153"/>
        <end position="162"/>
    </location>
</feature>
<dbReference type="EMBL" id="JASEJX010000015">
    <property type="protein sequence ID" value="KAK4514375.1"/>
    <property type="molecule type" value="Genomic_DNA"/>
</dbReference>
<feature type="compositionally biased region" description="Basic and acidic residues" evidence="1">
    <location>
        <begin position="163"/>
        <end position="180"/>
    </location>
</feature>
<evidence type="ECO:0000313" key="3">
    <source>
        <dbReference type="Proteomes" id="UP001304243"/>
    </source>
</evidence>
<dbReference type="AlphaFoldDB" id="A0AAN7DEH2"/>
<feature type="compositionally biased region" description="Basic and acidic residues" evidence="1">
    <location>
        <begin position="138"/>
        <end position="152"/>
    </location>
</feature>
<protein>
    <submittedName>
        <fullName evidence="2">Uncharacterized protein</fullName>
    </submittedName>
</protein>
<evidence type="ECO:0000256" key="1">
    <source>
        <dbReference type="SAM" id="MobiDB-lite"/>
    </source>
</evidence>
<feature type="region of interest" description="Disordered" evidence="1">
    <location>
        <begin position="136"/>
        <end position="245"/>
    </location>
</feature>
<dbReference type="Proteomes" id="UP001304243">
    <property type="component" value="Unassembled WGS sequence"/>
</dbReference>
<keyword evidence="3" id="KW-1185">Reference proteome</keyword>
<proteinExistence type="predicted"/>